<dbReference type="AlphaFoldDB" id="A0A8U0QFY1"/>
<protein>
    <submittedName>
        <fullName evidence="3">Uncharacterized protein LOC120041404</fullName>
    </submittedName>
</protein>
<feature type="domain" description="SET" evidence="1">
    <location>
        <begin position="640"/>
        <end position="772"/>
    </location>
</feature>
<accession>A0A8U0QFY1</accession>
<reference evidence="3" key="1">
    <citation type="submission" date="2025-08" db="UniProtKB">
        <authorList>
            <consortium name="RefSeq"/>
        </authorList>
    </citation>
    <scope>IDENTIFICATION</scope>
    <source>
        <tissue evidence="3">White muscle</tissue>
    </source>
</reference>
<dbReference type="KEGG" id="snh:120041404"/>
<evidence type="ECO:0000313" key="2">
    <source>
        <dbReference type="Proteomes" id="UP000808372"/>
    </source>
</evidence>
<dbReference type="RefSeq" id="XP_038842288.1">
    <property type="nucleotide sequence ID" value="XM_038986360.1"/>
</dbReference>
<dbReference type="SUPFAM" id="SSF82199">
    <property type="entry name" value="SET domain"/>
    <property type="match status" value="1"/>
</dbReference>
<dbReference type="Proteomes" id="UP000808372">
    <property type="component" value="Unplaced"/>
</dbReference>
<keyword evidence="2" id="KW-1185">Reference proteome</keyword>
<dbReference type="GO" id="GO:0003677">
    <property type="term" value="F:DNA binding"/>
    <property type="evidence" value="ECO:0007669"/>
    <property type="project" value="InterPro"/>
</dbReference>
<dbReference type="PANTHER" id="PTHR47306">
    <property type="entry name" value="SI:CH211-178J18.4-RELATED"/>
    <property type="match status" value="1"/>
</dbReference>
<dbReference type="InterPro" id="IPR001214">
    <property type="entry name" value="SET_dom"/>
</dbReference>
<evidence type="ECO:0000259" key="1">
    <source>
        <dbReference type="PROSITE" id="PS50280"/>
    </source>
</evidence>
<dbReference type="PANTHER" id="PTHR47306:SF2">
    <property type="entry name" value="CORE-BINDING (CB) DOMAIN-CONTAINING PROTEIN"/>
    <property type="match status" value="1"/>
</dbReference>
<name>A0A8U0QFY1_SALNM</name>
<dbReference type="SMART" id="SM00317">
    <property type="entry name" value="SET"/>
    <property type="match status" value="1"/>
</dbReference>
<dbReference type="InterPro" id="IPR046341">
    <property type="entry name" value="SET_dom_sf"/>
</dbReference>
<dbReference type="SUPFAM" id="SSF56349">
    <property type="entry name" value="DNA breaking-rejoining enzymes"/>
    <property type="match status" value="1"/>
</dbReference>
<dbReference type="InterPro" id="IPR011010">
    <property type="entry name" value="DNA_brk_join_enz"/>
</dbReference>
<gene>
    <name evidence="3" type="primary">LOC120041404</name>
</gene>
<sequence length="790" mass="91629">MKNQENISIHLSRVCMKTESKQKIDQEVRNSRDSMIEHLWHGRIIDYRILSCIVTQQDALQPLIKNREQMGHFVTNKPEAKLITGQVEVAQVLAPTTDENIDEESDVNMEDDQSALYQPPLNQVWDTKLRKVMQSSGLYQKHPLDCDLLAGFGKYLRDDNKIPNFKQEVANVSRFLFYMDSNKPSLDFVNNLEKSRSFFTKLADIGQKKQTIANYMKNLKRFIRYNITTTSLIQTDRAVFEQCKHFLLCLNELQKSMSKQVSQETTGKRYIQMVSVAKTPKECWEILRVAKNEFLCIIGKAMNEESLLETEQLHVLYYLESLLMLKHLQRAGVIKHLTLSEWLSRSACKLPDGENWTVVGVKKHETATQQVATILLDEEEHAWFDVYYRHVRPAFLKNSDDMQEDERFFISTTGKPIYNPSNDLQRFHAKYNLPNITSQVARKVFETNTKASFTDQEMSLVADYLAHTTATTKKHYRLKTTVNACMEMKLISKVAMSIESDSETAGPSCASTRRKGALSSSKKLDEAQTLKLFYEHFPVTIDGQSIKTKDRRLIAGTYERYCYDKWRSQQEKMRRDYVIAHFPRRQPTASQVERYIERQNWEKNKVKVENVLCYWQPSINTDTPKDNKAIKKLVKSQKWKGLYIATDPDKGKKVMTTRPFAKGEVVCDYHGLPLSGKQGKELLEATDNDEMGFLYFYKESSGKTYCIDAKTVPCPCHPEMDTIGRRINHSRKRSNIKGQLQQLEEDGHVWNIILFIALRDIQVQQELLFDYGLSRKSFVGEGEDLEWLDN</sequence>
<dbReference type="Gene3D" id="2.170.270.10">
    <property type="entry name" value="SET domain"/>
    <property type="match status" value="1"/>
</dbReference>
<dbReference type="Pfam" id="PF00856">
    <property type="entry name" value="SET"/>
    <property type="match status" value="1"/>
</dbReference>
<evidence type="ECO:0000313" key="3">
    <source>
        <dbReference type="RefSeq" id="XP_038842288.1"/>
    </source>
</evidence>
<dbReference type="PROSITE" id="PS50280">
    <property type="entry name" value="SET"/>
    <property type="match status" value="1"/>
</dbReference>
<organism evidence="2 3">
    <name type="scientific">Salvelinus namaycush</name>
    <name type="common">Lake trout</name>
    <name type="synonym">Salmo namaycush</name>
    <dbReference type="NCBI Taxonomy" id="8040"/>
    <lineage>
        <taxon>Eukaryota</taxon>
        <taxon>Metazoa</taxon>
        <taxon>Chordata</taxon>
        <taxon>Craniata</taxon>
        <taxon>Vertebrata</taxon>
        <taxon>Euteleostomi</taxon>
        <taxon>Actinopterygii</taxon>
        <taxon>Neopterygii</taxon>
        <taxon>Teleostei</taxon>
        <taxon>Protacanthopterygii</taxon>
        <taxon>Salmoniformes</taxon>
        <taxon>Salmonidae</taxon>
        <taxon>Salmoninae</taxon>
        <taxon>Salvelinus</taxon>
    </lineage>
</organism>
<dbReference type="GeneID" id="120041404"/>
<proteinExistence type="predicted"/>